<dbReference type="InterPro" id="IPR034005">
    <property type="entry name" value="M3A_DCP"/>
</dbReference>
<evidence type="ECO:0000256" key="4">
    <source>
        <dbReference type="ARBA" id="ARBA00022801"/>
    </source>
</evidence>
<accession>A0AAU9W222</accession>
<dbReference type="GO" id="GO:0005829">
    <property type="term" value="C:cytosol"/>
    <property type="evidence" value="ECO:0007669"/>
    <property type="project" value="UniProtKB-ARBA"/>
</dbReference>
<evidence type="ECO:0000256" key="6">
    <source>
        <dbReference type="ARBA" id="ARBA00023049"/>
    </source>
</evidence>
<dbReference type="PANTHER" id="PTHR11804:SF83">
    <property type="entry name" value="LD37516P"/>
    <property type="match status" value="1"/>
</dbReference>
<dbReference type="InterPro" id="IPR045090">
    <property type="entry name" value="Pept_M3A_M3B"/>
</dbReference>
<evidence type="ECO:0000256" key="9">
    <source>
        <dbReference type="RuleBase" id="RU003435"/>
    </source>
</evidence>
<evidence type="ECO:0000259" key="11">
    <source>
        <dbReference type="Pfam" id="PF19310"/>
    </source>
</evidence>
<dbReference type="FunFam" id="3.40.390.10:FF:000009">
    <property type="entry name" value="Oligopeptidase A"/>
    <property type="match status" value="1"/>
</dbReference>
<dbReference type="Pfam" id="PF01432">
    <property type="entry name" value="Peptidase_M3"/>
    <property type="match status" value="1"/>
</dbReference>
<keyword evidence="3 9" id="KW-0479">Metal-binding</keyword>
<evidence type="ECO:0000256" key="3">
    <source>
        <dbReference type="ARBA" id="ARBA00022723"/>
    </source>
</evidence>
<feature type="domain" description="Oligopeptidase A N-terminal" evidence="11">
    <location>
        <begin position="70"/>
        <end position="203"/>
    </location>
</feature>
<reference evidence="12 13" key="1">
    <citation type="submission" date="2022-05" db="EMBL/GenBank/DDBJ databases">
        <authorList>
            <consortium name="Genoscope - CEA"/>
            <person name="William W."/>
        </authorList>
    </citation>
    <scope>NUCLEOTIDE SEQUENCE [LARGE SCALE GENOMIC DNA]</scope>
</reference>
<proteinExistence type="inferred from homology"/>
<dbReference type="InterPro" id="IPR045666">
    <property type="entry name" value="OpdA_N"/>
</dbReference>
<evidence type="ECO:0000256" key="8">
    <source>
        <dbReference type="ARBA" id="ARBA00026100"/>
    </source>
</evidence>
<feature type="domain" description="Peptidase M3A/M3B catalytic" evidence="10">
    <location>
        <begin position="290"/>
        <end position="739"/>
    </location>
</feature>
<protein>
    <recommendedName>
        <fullName evidence="8">oligopeptidase A</fullName>
        <ecNumber evidence="8">3.4.24.70</ecNumber>
    </recommendedName>
</protein>
<dbReference type="GO" id="GO:0004222">
    <property type="term" value="F:metalloendopeptidase activity"/>
    <property type="evidence" value="ECO:0007669"/>
    <property type="project" value="UniProtKB-EC"/>
</dbReference>
<keyword evidence="13" id="KW-1185">Reference proteome</keyword>
<keyword evidence="5 9" id="KW-0862">Zinc</keyword>
<dbReference type="InterPro" id="IPR001567">
    <property type="entry name" value="Pept_M3A_M3B_dom"/>
</dbReference>
<dbReference type="Pfam" id="PF19310">
    <property type="entry name" value="TOP_N"/>
    <property type="match status" value="1"/>
</dbReference>
<dbReference type="AlphaFoldDB" id="A0AAU9W222"/>
<comment type="similarity">
    <text evidence="1 9">Belongs to the peptidase M3 family.</text>
</comment>
<comment type="cofactor">
    <cofactor evidence="9">
        <name>Zn(2+)</name>
        <dbReference type="ChEBI" id="CHEBI:29105"/>
    </cofactor>
    <text evidence="9">Binds 1 zinc ion.</text>
</comment>
<organism evidence="12 13">
    <name type="scientific">Pocillopora meandrina</name>
    <dbReference type="NCBI Taxonomy" id="46732"/>
    <lineage>
        <taxon>Eukaryota</taxon>
        <taxon>Metazoa</taxon>
        <taxon>Cnidaria</taxon>
        <taxon>Anthozoa</taxon>
        <taxon>Hexacorallia</taxon>
        <taxon>Scleractinia</taxon>
        <taxon>Astrocoeniina</taxon>
        <taxon>Pocilloporidae</taxon>
        <taxon>Pocillopora</taxon>
    </lineage>
</organism>
<dbReference type="SUPFAM" id="SSF55486">
    <property type="entry name" value="Metalloproteases ('zincins'), catalytic domain"/>
    <property type="match status" value="1"/>
</dbReference>
<comment type="caution">
    <text evidence="12">The sequence shown here is derived from an EMBL/GenBank/DDBJ whole genome shotgun (WGS) entry which is preliminary data.</text>
</comment>
<evidence type="ECO:0000256" key="2">
    <source>
        <dbReference type="ARBA" id="ARBA00022670"/>
    </source>
</evidence>
<keyword evidence="2 9" id="KW-0645">Protease</keyword>
<keyword evidence="6 9" id="KW-0482">Metalloprotease</keyword>
<dbReference type="InterPro" id="IPR024077">
    <property type="entry name" value="Neurolysin/TOP_dom2"/>
</dbReference>
<dbReference type="GO" id="GO:0006508">
    <property type="term" value="P:proteolysis"/>
    <property type="evidence" value="ECO:0007669"/>
    <property type="project" value="UniProtKB-KW"/>
</dbReference>
<name>A0AAU9W222_9CNID</name>
<dbReference type="Proteomes" id="UP001159428">
    <property type="component" value="Unassembled WGS sequence"/>
</dbReference>
<dbReference type="EMBL" id="CALNXJ010000005">
    <property type="protein sequence ID" value="CAH3040272.1"/>
    <property type="molecule type" value="Genomic_DNA"/>
</dbReference>
<dbReference type="InterPro" id="IPR024079">
    <property type="entry name" value="MetalloPept_cat_dom_sf"/>
</dbReference>
<evidence type="ECO:0000259" key="10">
    <source>
        <dbReference type="Pfam" id="PF01432"/>
    </source>
</evidence>
<dbReference type="EC" id="3.4.24.70" evidence="8"/>
<sequence length="741" mass="84587">MAALVGSLPKFRNLWTDPLRCFHLSTLFTQIRILKRPICTASDYNPLLSHEGLPRFNEFQTTHVAPAIEKLTHDFESDFTEFETKLQELYRGKDTLIDQPWSTIIEPLEKIGNPLSYAWGVTSHLNRVCNSQELRDVYQKAQPLVVQASMKASQSVPVYDTLQNLHQKVKESSVSLDEGQQRVVKSFLRSARNGGVALRGKEKERFNAIQLRLAELKIKFSNNVLDATKAFSLVLTNPEDVRGLPESLLQMTAEAAAAENHTDLKETRRNIDPKSGPWKLSLDLPCFEPFMKYSQNRSLREQLYMAYITRASQGESDNSNIIEEIRKLRQEKATLLGFENYAMLSLDSKMAGSPSEVWKMITDLHSKSKLAAEKELINLQTFAQENGFVDDLKHWDIAYWSQKQKEHLFSFTDEELRPYFPLPRVLEGLFKLSSELFGIVIKSADGEAEVWHPDVRFFHIMDERGHHMASFYLDPYSRPAEKSGGAWMDQCLDKSEVLNRKPVAYLVCNQSPPGADGSPSLMTFRDVETLFHEFGHGLQHMLTTVPYSDAAGIRNVEWDAVELPSQFMENWLYDKTSMNLVSGHYHTNDTLPDELFQQVCKARRFMAGSQMLRQLYFGALDMELHSSSEPWRTVLERISSKYTVLKPLDEDRFPCSFLHIFASGYAAGYYSYKWAEMMSADAFSAFEEVGLSNRKELSTVGKRFRDTILASGGARHPSDVFQDFRGRPVSSDALLKSYGLQ</sequence>
<keyword evidence="4 9" id="KW-0378">Hydrolase</keyword>
<dbReference type="GO" id="GO:0006518">
    <property type="term" value="P:peptide metabolic process"/>
    <property type="evidence" value="ECO:0007669"/>
    <property type="project" value="TreeGrafter"/>
</dbReference>
<dbReference type="Gene3D" id="1.10.1370.10">
    <property type="entry name" value="Neurolysin, domain 3"/>
    <property type="match status" value="1"/>
</dbReference>
<evidence type="ECO:0000256" key="7">
    <source>
        <dbReference type="ARBA" id="ARBA00024603"/>
    </source>
</evidence>
<evidence type="ECO:0000313" key="13">
    <source>
        <dbReference type="Proteomes" id="UP001159428"/>
    </source>
</evidence>
<comment type="catalytic activity">
    <reaction evidence="7">
        <text>Hydrolysis of oligopeptides, with broad specificity. Gly or Ala commonly occur as P1 or P1' residues, but more distant residues are also important, as is shown by the fact that Z-Gly-Pro-Gly-|-Gly-Pro-Ala is cleaved, but not Z-(Gly)(5).</text>
        <dbReference type="EC" id="3.4.24.70"/>
    </reaction>
</comment>
<evidence type="ECO:0000256" key="5">
    <source>
        <dbReference type="ARBA" id="ARBA00022833"/>
    </source>
</evidence>
<evidence type="ECO:0000256" key="1">
    <source>
        <dbReference type="ARBA" id="ARBA00006040"/>
    </source>
</evidence>
<dbReference type="Gene3D" id="1.10.1370.40">
    <property type="match status" value="1"/>
</dbReference>
<dbReference type="CDD" id="cd06456">
    <property type="entry name" value="M3A_DCP"/>
    <property type="match status" value="1"/>
</dbReference>
<dbReference type="Gene3D" id="3.40.390.10">
    <property type="entry name" value="Collagenase (Catalytic Domain)"/>
    <property type="match status" value="1"/>
</dbReference>
<evidence type="ECO:0000313" key="12">
    <source>
        <dbReference type="EMBL" id="CAH3040272.1"/>
    </source>
</evidence>
<gene>
    <name evidence="12" type="ORF">PMEA_00025907</name>
</gene>
<dbReference type="PANTHER" id="PTHR11804">
    <property type="entry name" value="PROTEASE M3 THIMET OLIGOPEPTIDASE-RELATED"/>
    <property type="match status" value="1"/>
</dbReference>
<dbReference type="GO" id="GO:0046872">
    <property type="term" value="F:metal ion binding"/>
    <property type="evidence" value="ECO:0007669"/>
    <property type="project" value="UniProtKB-UniRule"/>
</dbReference>